<dbReference type="AlphaFoldDB" id="A0A2J6QRJ1"/>
<name>A0A2J6QRJ1_HYAVF</name>
<evidence type="ECO:0000313" key="5">
    <source>
        <dbReference type="EMBL" id="PMD28879.1"/>
    </source>
</evidence>
<feature type="region of interest" description="Disordered" evidence="4">
    <location>
        <begin position="350"/>
        <end position="371"/>
    </location>
</feature>
<dbReference type="Proteomes" id="UP000235786">
    <property type="component" value="Unassembled WGS sequence"/>
</dbReference>
<evidence type="ECO:0000256" key="2">
    <source>
        <dbReference type="ARBA" id="ARBA00023163"/>
    </source>
</evidence>
<dbReference type="PANTHER" id="PTHR47840:SF1">
    <property type="entry name" value="ZN(II)2CYS6 TRANSCRIPTION FACTOR (EUROFUNG)"/>
    <property type="match status" value="1"/>
</dbReference>
<keyword evidence="2" id="KW-0804">Transcription</keyword>
<dbReference type="CDD" id="cd12148">
    <property type="entry name" value="fungal_TF_MHR"/>
    <property type="match status" value="1"/>
</dbReference>
<dbReference type="PANTHER" id="PTHR47840">
    <property type="entry name" value="ZN(II)2CYS6 TRANSCRIPTION FACTOR (EUROFUNG)-RELATED"/>
    <property type="match status" value="1"/>
</dbReference>
<dbReference type="OrthoDB" id="6509908at2759"/>
<evidence type="ECO:0008006" key="7">
    <source>
        <dbReference type="Google" id="ProtNLM"/>
    </source>
</evidence>
<sequence length="430" mass="49359">MTLQRYVSHAFNQDDPAVLACAISFIILSMQCLRTNLDQSELPIPAAELVDRYVSDIDRHVVSDDELSMSLEGIENILLQSQYYGNIGRPRKAWTIIRRGLSHSMLLGMHRCIVLPHAQSPYLKRQESVWWHLLEYGAINTSEAMSGSIFRRNLSIIVSAISQMSPEISPLSLPKTIEIDNQLRDLAHNMPPCWWDLVVPSRDNIPEMMDLNERMNAQIWFYQAQAYLHLPFIVEHIDNHSYEQNHEKCLQASHEKMKIYIMLREVLGATIYICRIIDFQTFTAAVILILGLLSRKHNITVDHSGQDKSDWNLIHQVVDAFRQVSVEDNNLTAVQCLQLLEKLVSMGKEAARSETHEDGKPAREPPVGSATEESLHIDIFNTPFLHRIVENCNMITQHPGSNQFPCHDTMATDIDQDWSWMLNEQYHSHS</sequence>
<organism evidence="5 6">
    <name type="scientific">Hyaloscypha variabilis (strain UAMH 11265 / GT02V1 / F)</name>
    <name type="common">Meliniomyces variabilis</name>
    <dbReference type="NCBI Taxonomy" id="1149755"/>
    <lineage>
        <taxon>Eukaryota</taxon>
        <taxon>Fungi</taxon>
        <taxon>Dikarya</taxon>
        <taxon>Ascomycota</taxon>
        <taxon>Pezizomycotina</taxon>
        <taxon>Leotiomycetes</taxon>
        <taxon>Helotiales</taxon>
        <taxon>Hyaloscyphaceae</taxon>
        <taxon>Hyaloscypha</taxon>
        <taxon>Hyaloscypha variabilis</taxon>
    </lineage>
</organism>
<evidence type="ECO:0000256" key="1">
    <source>
        <dbReference type="ARBA" id="ARBA00023015"/>
    </source>
</evidence>
<feature type="compositionally biased region" description="Basic and acidic residues" evidence="4">
    <location>
        <begin position="350"/>
        <end position="363"/>
    </location>
</feature>
<dbReference type="EMBL" id="KZ613981">
    <property type="protein sequence ID" value="PMD28879.1"/>
    <property type="molecule type" value="Genomic_DNA"/>
</dbReference>
<reference evidence="5 6" key="1">
    <citation type="submission" date="2016-04" db="EMBL/GenBank/DDBJ databases">
        <title>A degradative enzymes factory behind the ericoid mycorrhizal symbiosis.</title>
        <authorList>
            <consortium name="DOE Joint Genome Institute"/>
            <person name="Martino E."/>
            <person name="Morin E."/>
            <person name="Grelet G."/>
            <person name="Kuo A."/>
            <person name="Kohler A."/>
            <person name="Daghino S."/>
            <person name="Barry K."/>
            <person name="Choi C."/>
            <person name="Cichocki N."/>
            <person name="Clum A."/>
            <person name="Copeland A."/>
            <person name="Hainaut M."/>
            <person name="Haridas S."/>
            <person name="Labutti K."/>
            <person name="Lindquist E."/>
            <person name="Lipzen A."/>
            <person name="Khouja H.-R."/>
            <person name="Murat C."/>
            <person name="Ohm R."/>
            <person name="Olson A."/>
            <person name="Spatafora J."/>
            <person name="Veneault-Fourrey C."/>
            <person name="Henrissat B."/>
            <person name="Grigoriev I."/>
            <person name="Martin F."/>
            <person name="Perotto S."/>
        </authorList>
    </citation>
    <scope>NUCLEOTIDE SEQUENCE [LARGE SCALE GENOMIC DNA]</scope>
    <source>
        <strain evidence="5 6">F</strain>
    </source>
</reference>
<accession>A0A2J6QRJ1</accession>
<protein>
    <recommendedName>
        <fullName evidence="7">Transcription factor domain-containing protein</fullName>
    </recommendedName>
</protein>
<keyword evidence="3" id="KW-0539">Nucleus</keyword>
<gene>
    <name evidence="5" type="ORF">L207DRAFT_642777</name>
</gene>
<proteinExistence type="predicted"/>
<evidence type="ECO:0000313" key="6">
    <source>
        <dbReference type="Proteomes" id="UP000235786"/>
    </source>
</evidence>
<evidence type="ECO:0000256" key="4">
    <source>
        <dbReference type="SAM" id="MobiDB-lite"/>
    </source>
</evidence>
<evidence type="ECO:0000256" key="3">
    <source>
        <dbReference type="ARBA" id="ARBA00023242"/>
    </source>
</evidence>
<keyword evidence="1" id="KW-0805">Transcription regulation</keyword>
<dbReference type="STRING" id="1149755.A0A2J6QRJ1"/>
<keyword evidence="6" id="KW-1185">Reference proteome</keyword>